<dbReference type="RefSeq" id="WP_305023372.1">
    <property type="nucleotide sequence ID" value="NZ_JAUQTB010000003.1"/>
</dbReference>
<dbReference type="Proteomes" id="UP001240171">
    <property type="component" value="Unassembled WGS sequence"/>
</dbReference>
<reference evidence="2 3" key="1">
    <citation type="submission" date="2023-07" db="EMBL/GenBank/DDBJ databases">
        <title>Paenibacillus sp. JX-17 nov. isolated from soil.</title>
        <authorList>
            <person name="Wan Y."/>
            <person name="Liu B."/>
        </authorList>
    </citation>
    <scope>NUCLEOTIDE SEQUENCE [LARGE SCALE GENOMIC DNA]</scope>
    <source>
        <strain evidence="2 3">JX-17</strain>
    </source>
</reference>
<proteinExistence type="predicted"/>
<accession>A0ABT9CA76</accession>
<name>A0ABT9CA76_9BACL</name>
<gene>
    <name evidence="2" type="ORF">Q5741_06995</name>
</gene>
<protein>
    <submittedName>
        <fullName evidence="2">Uncharacterized protein</fullName>
    </submittedName>
</protein>
<comment type="caution">
    <text evidence="2">The sequence shown here is derived from an EMBL/GenBank/DDBJ whole genome shotgun (WGS) entry which is preliminary data.</text>
</comment>
<evidence type="ECO:0000313" key="2">
    <source>
        <dbReference type="EMBL" id="MDO7906165.1"/>
    </source>
</evidence>
<sequence>MKHPPFFIQQWLSLAGNTDRSIEYIMLPGCGESWVLQVMNIAFLVLVTIGLLEKK</sequence>
<feature type="transmembrane region" description="Helical" evidence="1">
    <location>
        <begin position="34"/>
        <end position="52"/>
    </location>
</feature>
<keyword evidence="1" id="KW-0472">Membrane</keyword>
<evidence type="ECO:0000256" key="1">
    <source>
        <dbReference type="SAM" id="Phobius"/>
    </source>
</evidence>
<keyword evidence="1" id="KW-0812">Transmembrane</keyword>
<dbReference type="EMBL" id="JAUQTB010000003">
    <property type="protein sequence ID" value="MDO7906165.1"/>
    <property type="molecule type" value="Genomic_DNA"/>
</dbReference>
<keyword evidence="3" id="KW-1185">Reference proteome</keyword>
<keyword evidence="1" id="KW-1133">Transmembrane helix</keyword>
<evidence type="ECO:0000313" key="3">
    <source>
        <dbReference type="Proteomes" id="UP001240171"/>
    </source>
</evidence>
<organism evidence="2 3">
    <name type="scientific">Paenibacillus lacisoli</name>
    <dbReference type="NCBI Taxonomy" id="3064525"/>
    <lineage>
        <taxon>Bacteria</taxon>
        <taxon>Bacillati</taxon>
        <taxon>Bacillota</taxon>
        <taxon>Bacilli</taxon>
        <taxon>Bacillales</taxon>
        <taxon>Paenibacillaceae</taxon>
        <taxon>Paenibacillus</taxon>
    </lineage>
</organism>